<protein>
    <recommendedName>
        <fullName evidence="1">CS domain-containing protein</fullName>
    </recommendedName>
</protein>
<dbReference type="Proteomes" id="UP001558652">
    <property type="component" value="Unassembled WGS sequence"/>
</dbReference>
<dbReference type="PANTHER" id="PTHR12356:SF18">
    <property type="entry name" value="NUDC DOMAIN-CONTAINING PROTEIN 2"/>
    <property type="match status" value="1"/>
</dbReference>
<organism evidence="2 3">
    <name type="scientific">Ranatra chinensis</name>
    <dbReference type="NCBI Taxonomy" id="642074"/>
    <lineage>
        <taxon>Eukaryota</taxon>
        <taxon>Metazoa</taxon>
        <taxon>Ecdysozoa</taxon>
        <taxon>Arthropoda</taxon>
        <taxon>Hexapoda</taxon>
        <taxon>Insecta</taxon>
        <taxon>Pterygota</taxon>
        <taxon>Neoptera</taxon>
        <taxon>Paraneoptera</taxon>
        <taxon>Hemiptera</taxon>
        <taxon>Heteroptera</taxon>
        <taxon>Panheteroptera</taxon>
        <taxon>Nepomorpha</taxon>
        <taxon>Nepidae</taxon>
        <taxon>Ranatrinae</taxon>
        <taxon>Ranatra</taxon>
    </lineage>
</organism>
<dbReference type="InterPro" id="IPR007052">
    <property type="entry name" value="CS_dom"/>
</dbReference>
<dbReference type="AlphaFoldDB" id="A0ABD0YGP4"/>
<evidence type="ECO:0000313" key="2">
    <source>
        <dbReference type="EMBL" id="KAL1110240.1"/>
    </source>
</evidence>
<dbReference type="InterPro" id="IPR008978">
    <property type="entry name" value="HSP20-like_chaperone"/>
</dbReference>
<dbReference type="Pfam" id="PF04969">
    <property type="entry name" value="CS"/>
    <property type="match status" value="1"/>
</dbReference>
<comment type="caution">
    <text evidence="2">The sequence shown here is derived from an EMBL/GenBank/DDBJ whole genome shotgun (WGS) entry which is preliminary data.</text>
</comment>
<dbReference type="PANTHER" id="PTHR12356">
    <property type="entry name" value="NUCLEAR MOVEMENT PROTEIN NUDC"/>
    <property type="match status" value="1"/>
</dbReference>
<dbReference type="PROSITE" id="PS51203">
    <property type="entry name" value="CS"/>
    <property type="match status" value="1"/>
</dbReference>
<dbReference type="EMBL" id="JBFDAA010000023">
    <property type="protein sequence ID" value="KAL1110240.1"/>
    <property type="molecule type" value="Genomic_DNA"/>
</dbReference>
<reference evidence="2 3" key="1">
    <citation type="submission" date="2024-07" db="EMBL/GenBank/DDBJ databases">
        <title>Chromosome-level genome assembly of the water stick insect Ranatra chinensis (Heteroptera: Nepidae).</title>
        <authorList>
            <person name="Liu X."/>
        </authorList>
    </citation>
    <scope>NUCLEOTIDE SEQUENCE [LARGE SCALE GENOMIC DNA]</scope>
    <source>
        <strain evidence="2">Cailab_2021Rc</strain>
        <tissue evidence="2">Muscle</tissue>
    </source>
</reference>
<sequence>MSLSHFDEKSGVVNCQTPWGRWWQNVQEVHVEIDLPPGTRSKDLKIKIEPTFIECSRGNGTILKGELFSVVHSPPTSVWTLEENRLLHILLSKATYSGKEFVWEALLKDGTYAPDLLTLNEMRKKIDLEKFQMEVSTVIFIL</sequence>
<name>A0ABD0YGP4_9HEMI</name>
<dbReference type="Gene3D" id="2.60.40.790">
    <property type="match status" value="1"/>
</dbReference>
<proteinExistence type="predicted"/>
<dbReference type="Gene3D" id="1.20.5.740">
    <property type="entry name" value="Single helix bin"/>
    <property type="match status" value="1"/>
</dbReference>
<gene>
    <name evidence="2" type="ORF">AAG570_008317</name>
</gene>
<evidence type="ECO:0000259" key="1">
    <source>
        <dbReference type="PROSITE" id="PS51203"/>
    </source>
</evidence>
<evidence type="ECO:0000313" key="3">
    <source>
        <dbReference type="Proteomes" id="UP001558652"/>
    </source>
</evidence>
<dbReference type="SUPFAM" id="SSF49764">
    <property type="entry name" value="HSP20-like chaperones"/>
    <property type="match status" value="1"/>
</dbReference>
<accession>A0ABD0YGP4</accession>
<feature type="domain" description="CS" evidence="1">
    <location>
        <begin position="15"/>
        <end position="107"/>
    </location>
</feature>
<keyword evidence="3" id="KW-1185">Reference proteome</keyword>
<dbReference type="InterPro" id="IPR037898">
    <property type="entry name" value="NudC_fam"/>
</dbReference>